<dbReference type="NCBIfam" id="NF004790">
    <property type="entry name" value="PRK06136.1"/>
    <property type="match status" value="1"/>
</dbReference>
<comment type="similarity">
    <text evidence="1">Belongs to the precorrin methyltransferase family.</text>
</comment>
<dbReference type="EC" id="2.1.1.107" evidence="2"/>
<dbReference type="PANTHER" id="PTHR45790:SF3">
    <property type="entry name" value="S-ADENOSYL-L-METHIONINE-DEPENDENT UROPORPHYRINOGEN III METHYLTRANSFERASE, CHLOROPLASTIC"/>
    <property type="match status" value="1"/>
</dbReference>
<dbReference type="InterPro" id="IPR050161">
    <property type="entry name" value="Siro_Cobalamin_biosynth"/>
</dbReference>
<dbReference type="PROSITE" id="PS00839">
    <property type="entry name" value="SUMT_1"/>
    <property type="match status" value="1"/>
</dbReference>
<dbReference type="Pfam" id="PF00590">
    <property type="entry name" value="TP_methylase"/>
    <property type="match status" value="1"/>
</dbReference>
<dbReference type="InterPro" id="IPR014777">
    <property type="entry name" value="4pyrrole_Mease_sub1"/>
</dbReference>
<evidence type="ECO:0000256" key="6">
    <source>
        <dbReference type="ARBA" id="ARBA00022691"/>
    </source>
</evidence>
<comment type="pathway">
    <text evidence="8">Porphyrin-containing compound metabolism; siroheme biosynthesis; precorrin-2 from uroporphyrinogen III: step 1/1.</text>
</comment>
<dbReference type="InterPro" id="IPR006366">
    <property type="entry name" value="CobA/CysG_C"/>
</dbReference>
<evidence type="ECO:0000256" key="3">
    <source>
        <dbReference type="ARBA" id="ARBA00022573"/>
    </source>
</evidence>
<feature type="domain" description="Tetrapyrrole methylase" evidence="10">
    <location>
        <begin position="28"/>
        <end position="239"/>
    </location>
</feature>
<evidence type="ECO:0000256" key="5">
    <source>
        <dbReference type="ARBA" id="ARBA00022679"/>
    </source>
</evidence>
<dbReference type="InterPro" id="IPR035996">
    <property type="entry name" value="4pyrrol_Methylase_sf"/>
</dbReference>
<dbReference type="CDD" id="cd11642">
    <property type="entry name" value="SUMT"/>
    <property type="match status" value="1"/>
</dbReference>
<keyword evidence="12" id="KW-1185">Reference proteome</keyword>
<gene>
    <name evidence="11" type="primary">cobA</name>
    <name evidence="11" type="ORF">DJ019_17570</name>
</gene>
<keyword evidence="6" id="KW-0949">S-adenosyl-L-methionine</keyword>
<dbReference type="InterPro" id="IPR014776">
    <property type="entry name" value="4pyrrole_Mease_sub2"/>
</dbReference>
<evidence type="ECO:0000256" key="4">
    <source>
        <dbReference type="ARBA" id="ARBA00022603"/>
    </source>
</evidence>
<keyword evidence="4 11" id="KW-0489">Methyltransferase</keyword>
<dbReference type="Proteomes" id="UP000249524">
    <property type="component" value="Unassembled WGS sequence"/>
</dbReference>
<evidence type="ECO:0000313" key="11">
    <source>
        <dbReference type="EMBL" id="RAK63077.1"/>
    </source>
</evidence>
<dbReference type="NCBIfam" id="TIGR01469">
    <property type="entry name" value="cobA_cysG_Cterm"/>
    <property type="match status" value="1"/>
</dbReference>
<evidence type="ECO:0000256" key="7">
    <source>
        <dbReference type="ARBA" id="ARBA00023244"/>
    </source>
</evidence>
<dbReference type="UniPathway" id="UPA00262">
    <property type="reaction ID" value="UER00211"/>
</dbReference>
<evidence type="ECO:0000256" key="8">
    <source>
        <dbReference type="ARBA" id="ARBA00025705"/>
    </source>
</evidence>
<organism evidence="11 12">
    <name type="scientific">Phenylobacterium kunshanense</name>
    <dbReference type="NCBI Taxonomy" id="1445034"/>
    <lineage>
        <taxon>Bacteria</taxon>
        <taxon>Pseudomonadati</taxon>
        <taxon>Pseudomonadota</taxon>
        <taxon>Alphaproteobacteria</taxon>
        <taxon>Caulobacterales</taxon>
        <taxon>Caulobacteraceae</taxon>
        <taxon>Phenylobacterium</taxon>
    </lineage>
</organism>
<dbReference type="InterPro" id="IPR003043">
    <property type="entry name" value="Uropor_MeTrfase_CS"/>
</dbReference>
<accession>A0A328B824</accession>
<evidence type="ECO:0000256" key="9">
    <source>
        <dbReference type="ARBA" id="ARBA00060548"/>
    </source>
</evidence>
<keyword evidence="5 11" id="KW-0808">Transferase</keyword>
<dbReference type="FunFam" id="3.40.1010.10:FF:000001">
    <property type="entry name" value="Siroheme synthase"/>
    <property type="match status" value="1"/>
</dbReference>
<dbReference type="EMBL" id="QFYS01000009">
    <property type="protein sequence ID" value="RAK63077.1"/>
    <property type="molecule type" value="Genomic_DNA"/>
</dbReference>
<name>A0A328B824_9CAUL</name>
<proteinExistence type="inferred from homology"/>
<evidence type="ECO:0000259" key="10">
    <source>
        <dbReference type="Pfam" id="PF00590"/>
    </source>
</evidence>
<protein>
    <recommendedName>
        <fullName evidence="2">uroporphyrinogen-III C-methyltransferase</fullName>
        <ecNumber evidence="2">2.1.1.107</ecNumber>
    </recommendedName>
</protein>
<dbReference type="SUPFAM" id="SSF53790">
    <property type="entry name" value="Tetrapyrrole methylase"/>
    <property type="match status" value="1"/>
</dbReference>
<evidence type="ECO:0000256" key="2">
    <source>
        <dbReference type="ARBA" id="ARBA00012162"/>
    </source>
</evidence>
<sequence>MAHGRDTKKRTDRLVVLDGTARRRGPGRVWLVGAGPGEPDLLTIKALKALQGAEVVVHDGLVSDEILGLAPASARRISVAKRKSRHSYSQDEINRMLVAFALEGLEVVRLKGGDPFIFGRGGEELEACREAGVECLIVPGVTAALAAGASAGAPLTHRGSAQAVTFVTGHAAKGGEPDLDWDSLAKANQTVVIYMGLSMAPVIAGRLLAAGRDGSTPALIVENASRADERRIVTTLSGLAAAAEAVSGPALLIVGEAMAMATSSAHPRAGGDLLEAQPGVEFSMDSRLRGNERGVK</sequence>
<evidence type="ECO:0000256" key="1">
    <source>
        <dbReference type="ARBA" id="ARBA00005879"/>
    </source>
</evidence>
<reference evidence="11 12" key="1">
    <citation type="submission" date="2018-05" db="EMBL/GenBank/DDBJ databases">
        <authorList>
            <person name="Lanie J.A."/>
            <person name="Ng W.-L."/>
            <person name="Kazmierczak K.M."/>
            <person name="Andrzejewski T.M."/>
            <person name="Davidsen T.M."/>
            <person name="Wayne K.J."/>
            <person name="Tettelin H."/>
            <person name="Glass J.I."/>
            <person name="Rusch D."/>
            <person name="Podicherti R."/>
            <person name="Tsui H.-C.T."/>
            <person name="Winkler M.E."/>
        </authorList>
    </citation>
    <scope>NUCLEOTIDE SEQUENCE [LARGE SCALE GENOMIC DNA]</scope>
    <source>
        <strain evidence="11 12">BUT-10</strain>
    </source>
</reference>
<dbReference type="Gene3D" id="3.40.1010.10">
    <property type="entry name" value="Cobalt-precorrin-4 Transmethylase, Domain 1"/>
    <property type="match status" value="1"/>
</dbReference>
<dbReference type="GO" id="GO:0009236">
    <property type="term" value="P:cobalamin biosynthetic process"/>
    <property type="evidence" value="ECO:0007669"/>
    <property type="project" value="UniProtKB-KW"/>
</dbReference>
<dbReference type="OrthoDB" id="9815856at2"/>
<dbReference type="InterPro" id="IPR000878">
    <property type="entry name" value="4pyrrol_Mease"/>
</dbReference>
<dbReference type="FunFam" id="3.30.950.10:FF:000001">
    <property type="entry name" value="Siroheme synthase"/>
    <property type="match status" value="1"/>
</dbReference>
<comment type="pathway">
    <text evidence="9">Cofactor biosynthesis; adenosylcobalamin biosynthesis; precorrin-2 from uroporphyrinogen III: step 1/1.</text>
</comment>
<dbReference type="Gene3D" id="3.30.950.10">
    <property type="entry name" value="Methyltransferase, Cobalt-precorrin-4 Transmethylase, Domain 2"/>
    <property type="match status" value="1"/>
</dbReference>
<dbReference type="GO" id="GO:0032259">
    <property type="term" value="P:methylation"/>
    <property type="evidence" value="ECO:0007669"/>
    <property type="project" value="UniProtKB-KW"/>
</dbReference>
<dbReference type="GO" id="GO:0019354">
    <property type="term" value="P:siroheme biosynthetic process"/>
    <property type="evidence" value="ECO:0007669"/>
    <property type="project" value="UniProtKB-UniPathway"/>
</dbReference>
<keyword evidence="7" id="KW-0627">Porphyrin biosynthesis</keyword>
<evidence type="ECO:0000313" key="12">
    <source>
        <dbReference type="Proteomes" id="UP000249524"/>
    </source>
</evidence>
<comment type="caution">
    <text evidence="11">The sequence shown here is derived from an EMBL/GenBank/DDBJ whole genome shotgun (WGS) entry which is preliminary data.</text>
</comment>
<dbReference type="PANTHER" id="PTHR45790">
    <property type="entry name" value="SIROHEME SYNTHASE-RELATED"/>
    <property type="match status" value="1"/>
</dbReference>
<dbReference type="GO" id="GO:0004851">
    <property type="term" value="F:uroporphyrin-III C-methyltransferase activity"/>
    <property type="evidence" value="ECO:0007669"/>
    <property type="project" value="UniProtKB-EC"/>
</dbReference>
<dbReference type="RefSeq" id="WP_111277458.1">
    <property type="nucleotide sequence ID" value="NZ_QFYS01000009.1"/>
</dbReference>
<dbReference type="AlphaFoldDB" id="A0A328B824"/>
<keyword evidence="3" id="KW-0169">Cobalamin biosynthesis</keyword>